<dbReference type="RefSeq" id="WP_160484543.1">
    <property type="nucleotide sequence ID" value="NZ_WUBR01000001.1"/>
</dbReference>
<comment type="caution">
    <text evidence="2">The sequence shown here is derived from an EMBL/GenBank/DDBJ whole genome shotgun (WGS) entry which is preliminary data.</text>
</comment>
<evidence type="ECO:0000313" key="3">
    <source>
        <dbReference type="Proteomes" id="UP000461409"/>
    </source>
</evidence>
<evidence type="ECO:0000313" key="2">
    <source>
        <dbReference type="EMBL" id="MWV26918.1"/>
    </source>
</evidence>
<dbReference type="NCBIfam" id="NF047636">
    <property type="entry name" value="CC_3452_fam"/>
    <property type="match status" value="1"/>
</dbReference>
<reference evidence="2 3" key="2">
    <citation type="submission" date="2020-02" db="EMBL/GenBank/DDBJ databases">
        <title>Erythrobacter dongmakensis sp. nov., isolated from a tidal mudflat.</title>
        <authorList>
            <person name="Kim I.S."/>
        </authorList>
    </citation>
    <scope>NUCLEOTIDE SEQUENCE [LARGE SCALE GENOMIC DNA]</scope>
    <source>
        <strain evidence="2 3">GH3-10</strain>
    </source>
</reference>
<reference evidence="2 3" key="1">
    <citation type="submission" date="2019-12" db="EMBL/GenBank/DDBJ databases">
        <authorList>
            <person name="Lee S.D."/>
        </authorList>
    </citation>
    <scope>NUCLEOTIDE SEQUENCE [LARGE SCALE GENOMIC DNA]</scope>
    <source>
        <strain evidence="2 3">GH3-10</strain>
    </source>
</reference>
<gene>
    <name evidence="2" type="ORF">GRF63_03265</name>
</gene>
<dbReference type="AlphaFoldDB" id="A0A844XBB8"/>
<feature type="chain" id="PRO_5032880036" description="UrcA family protein" evidence="1">
    <location>
        <begin position="26"/>
        <end position="102"/>
    </location>
</feature>
<dbReference type="InterPro" id="IPR058067">
    <property type="entry name" value="CC_3452-like"/>
</dbReference>
<dbReference type="Proteomes" id="UP000461409">
    <property type="component" value="Unassembled WGS sequence"/>
</dbReference>
<keyword evidence="3" id="KW-1185">Reference proteome</keyword>
<evidence type="ECO:0000256" key="1">
    <source>
        <dbReference type="SAM" id="SignalP"/>
    </source>
</evidence>
<organism evidence="2 3">
    <name type="scientific">Aurantiacibacter rhizosphaerae</name>
    <dbReference type="NCBI Taxonomy" id="2691582"/>
    <lineage>
        <taxon>Bacteria</taxon>
        <taxon>Pseudomonadati</taxon>
        <taxon>Pseudomonadota</taxon>
        <taxon>Alphaproteobacteria</taxon>
        <taxon>Sphingomonadales</taxon>
        <taxon>Erythrobacteraceae</taxon>
        <taxon>Aurantiacibacter</taxon>
    </lineage>
</organism>
<proteinExistence type="predicted"/>
<feature type="signal peptide" evidence="1">
    <location>
        <begin position="1"/>
        <end position="25"/>
    </location>
</feature>
<accession>A0A844XBB8</accession>
<keyword evidence="1" id="KW-0732">Signal</keyword>
<dbReference type="EMBL" id="WUBR01000001">
    <property type="protein sequence ID" value="MWV26918.1"/>
    <property type="molecule type" value="Genomic_DNA"/>
</dbReference>
<evidence type="ECO:0008006" key="4">
    <source>
        <dbReference type="Google" id="ProtNLM"/>
    </source>
</evidence>
<dbReference type="Pfam" id="PF26624">
    <property type="entry name" value="DUF8200"/>
    <property type="match status" value="1"/>
</dbReference>
<dbReference type="InterPro" id="IPR058513">
    <property type="entry name" value="DUF8200"/>
</dbReference>
<sequence>MTRFFKLAVAATLGLSAAAAPPLQARDAAPFFTAELSQPASESDVIAGGVVFRCEGTSCVAPRSRDRALRVCKELRRKVGNIDSFTAGGEPISDKQLARCNS</sequence>
<protein>
    <recommendedName>
        <fullName evidence="4">UrcA family protein</fullName>
    </recommendedName>
</protein>
<name>A0A844XBB8_9SPHN</name>